<sequence length="495" mass="53129">MLRNKGYVLVAMISFYLTELSGQATQDAAATAIADACDEELYITKLKEYVSTISAPYESAITHLTKDMRQFALAAAAAEDSKTRCVLHGLKAAAAAALQTNEQLRRQTQAKAKAAAELLSKHLTRVARAKQLHNTQTKVKTGSVHTRKPSGAEAVKILLETDSKLAGACETLEPATTTKIKNSDIQIRKLVTMKIVDETKLDKLAGETAFTATASGSCNGGSNTQATADTVFHSCAFGSSGNAAAAKTTRATYSDSQKDLNIFKSATDRECHSDVAQAHPSGDPDAYMGRVLCEALQSAQPAHVPTYSGPGLKANAALLQAVAACDATFKSIENPTDTSQNAALTKYVETTYGSDQAAFKNLFENIIDKKSVQIKTGTTMGTKTIGQVTTDTEAQQIISHLEQQRSAREEAAKPAPIPTAVHPKKAEDCKGEKDEAKCNKKDGCEFKDGECQVKVIVERTTTVNCGQHTEKTKCEEENNGKSGHICETYKIFYIL</sequence>
<proteinExistence type="predicted"/>
<name>A0A1J0RAC2_9TRYP</name>
<protein>
    <submittedName>
        <fullName evidence="3">Variant surface glycoprotein 1125.4223</fullName>
    </submittedName>
</protein>
<evidence type="ECO:0000313" key="3">
    <source>
        <dbReference type="EMBL" id="APD74750.1"/>
    </source>
</evidence>
<feature type="signal peptide" evidence="2">
    <location>
        <begin position="1"/>
        <end position="22"/>
    </location>
</feature>
<keyword evidence="2" id="KW-0732">Signal</keyword>
<organism evidence="3">
    <name type="scientific">Trypanosoma brucei</name>
    <dbReference type="NCBI Taxonomy" id="5691"/>
    <lineage>
        <taxon>Eukaryota</taxon>
        <taxon>Discoba</taxon>
        <taxon>Euglenozoa</taxon>
        <taxon>Kinetoplastea</taxon>
        <taxon>Metakinetoplastina</taxon>
        <taxon>Trypanosomatida</taxon>
        <taxon>Trypanosomatidae</taxon>
        <taxon>Trypanosoma</taxon>
    </lineage>
</organism>
<dbReference type="SUPFAM" id="SSF58087">
    <property type="entry name" value="Variant surface glycoprotein (N-terminal domain)"/>
    <property type="match status" value="1"/>
</dbReference>
<evidence type="ECO:0000256" key="1">
    <source>
        <dbReference type="SAM" id="MobiDB-lite"/>
    </source>
</evidence>
<reference evidence="3" key="1">
    <citation type="submission" date="2016-08" db="EMBL/GenBank/DDBJ databases">
        <title>VSG repertoire of Trypanosoma brucei EATRO 1125.</title>
        <authorList>
            <person name="Cross G.A."/>
        </authorList>
    </citation>
    <scope>NUCLEOTIDE SEQUENCE</scope>
    <source>
        <strain evidence="3">EATRO 1125</strain>
    </source>
</reference>
<dbReference type="Gene3D" id="1.10.470.10">
    <property type="entry name" value="Variant Surface Glycoprotein, subunit A, domain 2"/>
    <property type="match status" value="1"/>
</dbReference>
<dbReference type="EMBL" id="KX700794">
    <property type="protein sequence ID" value="APD74750.1"/>
    <property type="molecule type" value="Genomic_DNA"/>
</dbReference>
<feature type="chain" id="PRO_5013176032" evidence="2">
    <location>
        <begin position="23"/>
        <end position="495"/>
    </location>
</feature>
<accession>A0A1J0RAC2</accession>
<dbReference type="AlphaFoldDB" id="A0A1J0RAC2"/>
<feature type="region of interest" description="Disordered" evidence="1">
    <location>
        <begin position="406"/>
        <end position="428"/>
    </location>
</feature>
<evidence type="ECO:0000256" key="2">
    <source>
        <dbReference type="SAM" id="SignalP"/>
    </source>
</evidence>
<dbReference type="VEuPathDB" id="TriTrypDB:Tb427_000235800"/>